<evidence type="ECO:0000313" key="4">
    <source>
        <dbReference type="Proteomes" id="UP000807353"/>
    </source>
</evidence>
<feature type="transmembrane region" description="Helical" evidence="2">
    <location>
        <begin position="650"/>
        <end position="674"/>
    </location>
</feature>
<feature type="region of interest" description="Disordered" evidence="1">
    <location>
        <begin position="770"/>
        <end position="789"/>
    </location>
</feature>
<keyword evidence="2" id="KW-0812">Transmembrane</keyword>
<protein>
    <recommendedName>
        <fullName evidence="5">WW domain-containing protein</fullName>
    </recommendedName>
</protein>
<organism evidence="3 4">
    <name type="scientific">Collybia nuda</name>
    <dbReference type="NCBI Taxonomy" id="64659"/>
    <lineage>
        <taxon>Eukaryota</taxon>
        <taxon>Fungi</taxon>
        <taxon>Dikarya</taxon>
        <taxon>Basidiomycota</taxon>
        <taxon>Agaricomycotina</taxon>
        <taxon>Agaricomycetes</taxon>
        <taxon>Agaricomycetidae</taxon>
        <taxon>Agaricales</taxon>
        <taxon>Tricholomatineae</taxon>
        <taxon>Clitocybaceae</taxon>
        <taxon>Collybia</taxon>
    </lineage>
</organism>
<feature type="compositionally biased region" description="Polar residues" evidence="1">
    <location>
        <begin position="188"/>
        <end position="203"/>
    </location>
</feature>
<comment type="caution">
    <text evidence="3">The sequence shown here is derived from an EMBL/GenBank/DDBJ whole genome shotgun (WGS) entry which is preliminary data.</text>
</comment>
<keyword evidence="2" id="KW-0472">Membrane</keyword>
<dbReference type="OrthoDB" id="2657661at2759"/>
<name>A0A9P5YD06_9AGAR</name>
<evidence type="ECO:0000256" key="1">
    <source>
        <dbReference type="SAM" id="MobiDB-lite"/>
    </source>
</evidence>
<feature type="transmembrane region" description="Helical" evidence="2">
    <location>
        <begin position="680"/>
        <end position="702"/>
    </location>
</feature>
<evidence type="ECO:0008006" key="5">
    <source>
        <dbReference type="Google" id="ProtNLM"/>
    </source>
</evidence>
<reference evidence="3" key="1">
    <citation type="submission" date="2020-11" db="EMBL/GenBank/DDBJ databases">
        <authorList>
            <consortium name="DOE Joint Genome Institute"/>
            <person name="Ahrendt S."/>
            <person name="Riley R."/>
            <person name="Andreopoulos W."/>
            <person name="Labutti K."/>
            <person name="Pangilinan J."/>
            <person name="Ruiz-Duenas F.J."/>
            <person name="Barrasa J.M."/>
            <person name="Sanchez-Garcia M."/>
            <person name="Camarero S."/>
            <person name="Miyauchi S."/>
            <person name="Serrano A."/>
            <person name="Linde D."/>
            <person name="Babiker R."/>
            <person name="Drula E."/>
            <person name="Ayuso-Fernandez I."/>
            <person name="Pacheco R."/>
            <person name="Padilla G."/>
            <person name="Ferreira P."/>
            <person name="Barriuso J."/>
            <person name="Kellner H."/>
            <person name="Castanera R."/>
            <person name="Alfaro M."/>
            <person name="Ramirez L."/>
            <person name="Pisabarro A.G."/>
            <person name="Kuo A."/>
            <person name="Tritt A."/>
            <person name="Lipzen A."/>
            <person name="He G."/>
            <person name="Yan M."/>
            <person name="Ng V."/>
            <person name="Cullen D."/>
            <person name="Martin F."/>
            <person name="Rosso M.-N."/>
            <person name="Henrissat B."/>
            <person name="Hibbett D."/>
            <person name="Martinez A.T."/>
            <person name="Grigoriev I.V."/>
        </authorList>
    </citation>
    <scope>NUCLEOTIDE SEQUENCE</scope>
    <source>
        <strain evidence="3">CBS 247.69</strain>
    </source>
</reference>
<sequence length="789" mass="89724">MTTDLFRTIQHIRVLFHLFPQKLIVWLRQAVHTYIWRQLQKIGTLLLGIKSTSESDRGYDCSDPQDLLSAPHKRGPVQAAGSPCCGLHEPASFTTPSVLTRNSGVSSVDSLVEVEIEVVPPDNPPSGSGDIIHLPNSQPGPNTPFETEIPRDASGLLPGNANENPSPGLSPRTRHLSIQSSDSSDSSRPATSTHHASLQTIQRQASDSYSSIIVYPEMENGILGGPSLHVNSDVYPLLPSDLERYRRKRPIARREYLRPVQVLPNTRNFSDGPGVLPEGWVQIIHPEGQPTFYNKSKKIITESWIFNNEIYQCLDDSFITLKTFIQELGFDLTPDCHLVLEVEEIIQIANNGQRRRCGYYYVSLTAPNIFWLEQHDITKLFIAPTEVSDVQIKIQLECQYWYHWSFFPDVHDVTQPILDMMSNLVSDIRTDLLTSPEQTSFHFKMEDLKNWEVSIEGARKQLLRENSERPTSWFVGRFMFLVRQIQFHNFYGKYGARLSRTQTVYDLPKRSPTWLIKAMSPLFFSAPDVHLKIMEGLWVDRLTLKGPWSSFFTQLLAEWKWYTTYAAILLNANVAFLAIPSNDHGGSSNTSHRSPAQVASYISVVTSSSSILLGLLLVRQYQTRDRSSIMDQNNFLMCNDHPTRGFEALAIIYSLPYALLIWGLVTFFIAFLSMCFQSSDIATCSVVGIISLFVAYLIVWCIQKGWADGLNSWWTVAFIWSSKKWWWWDSILRRGDEKKRLEVPEAPQHGGRFSGWTWLCLLRRKALPVSDAERTTGEGALPVPPRQPE</sequence>
<dbReference type="AlphaFoldDB" id="A0A9P5YD06"/>
<proteinExistence type="predicted"/>
<dbReference type="EMBL" id="MU150247">
    <property type="protein sequence ID" value="KAF9465425.1"/>
    <property type="molecule type" value="Genomic_DNA"/>
</dbReference>
<evidence type="ECO:0000256" key="2">
    <source>
        <dbReference type="SAM" id="Phobius"/>
    </source>
</evidence>
<keyword evidence="4" id="KW-1185">Reference proteome</keyword>
<dbReference type="Proteomes" id="UP000807353">
    <property type="component" value="Unassembled WGS sequence"/>
</dbReference>
<gene>
    <name evidence="3" type="ORF">BDZ94DRAFT_1253759</name>
</gene>
<keyword evidence="2" id="KW-1133">Transmembrane helix</keyword>
<feature type="region of interest" description="Disordered" evidence="1">
    <location>
        <begin position="118"/>
        <end position="203"/>
    </location>
</feature>
<evidence type="ECO:0000313" key="3">
    <source>
        <dbReference type="EMBL" id="KAF9465425.1"/>
    </source>
</evidence>
<feature type="transmembrane region" description="Helical" evidence="2">
    <location>
        <begin position="598"/>
        <end position="618"/>
    </location>
</feature>
<accession>A0A9P5YD06</accession>